<dbReference type="CDD" id="cd00739">
    <property type="entry name" value="DHPS"/>
    <property type="match status" value="1"/>
</dbReference>
<dbReference type="PROSITE" id="PS00792">
    <property type="entry name" value="DHPS_1"/>
    <property type="match status" value="1"/>
</dbReference>
<feature type="domain" description="Pterin-binding" evidence="13">
    <location>
        <begin position="12"/>
        <end position="259"/>
    </location>
</feature>
<comment type="function">
    <text evidence="12">Catalyzes the condensation of para-aminobenzoate (pABA) with 6-hydroxymethyl-7,8-dihydropterin diphosphate (DHPt-PP) to form 7,8-dihydropteroate (H2Pte), the immediate precursor of folate derivatives.</text>
</comment>
<comment type="catalytic activity">
    <reaction evidence="1">
        <text>(7,8-dihydropterin-6-yl)methyl diphosphate + 4-aminobenzoate = 7,8-dihydropteroate + diphosphate</text>
        <dbReference type="Rhea" id="RHEA:19949"/>
        <dbReference type="ChEBI" id="CHEBI:17836"/>
        <dbReference type="ChEBI" id="CHEBI:17839"/>
        <dbReference type="ChEBI" id="CHEBI:33019"/>
        <dbReference type="ChEBI" id="CHEBI:72950"/>
        <dbReference type="EC" id="2.5.1.15"/>
    </reaction>
</comment>
<dbReference type="Gene3D" id="3.20.20.20">
    <property type="entry name" value="Dihydropteroate synthase-like"/>
    <property type="match status" value="1"/>
</dbReference>
<dbReference type="Proteomes" id="UP000095256">
    <property type="component" value="Unassembled WGS sequence"/>
</dbReference>
<dbReference type="AlphaFoldDB" id="A0A1E5KYZ9"/>
<dbReference type="GO" id="GO:0005829">
    <property type="term" value="C:cytosol"/>
    <property type="evidence" value="ECO:0007669"/>
    <property type="project" value="TreeGrafter"/>
</dbReference>
<dbReference type="NCBIfam" id="TIGR01496">
    <property type="entry name" value="DHPS"/>
    <property type="match status" value="1"/>
</dbReference>
<dbReference type="GO" id="GO:0046654">
    <property type="term" value="P:tetrahydrofolate biosynthetic process"/>
    <property type="evidence" value="ECO:0007669"/>
    <property type="project" value="UniProtKB-UniPathway"/>
</dbReference>
<evidence type="ECO:0000256" key="10">
    <source>
        <dbReference type="ARBA" id="ARBA00022909"/>
    </source>
</evidence>
<evidence type="ECO:0000256" key="1">
    <source>
        <dbReference type="ARBA" id="ARBA00000012"/>
    </source>
</evidence>
<dbReference type="InterPro" id="IPR000489">
    <property type="entry name" value="Pterin-binding_dom"/>
</dbReference>
<dbReference type="Pfam" id="PF00809">
    <property type="entry name" value="Pterin_bind"/>
    <property type="match status" value="1"/>
</dbReference>
<proteinExistence type="inferred from homology"/>
<dbReference type="GO" id="GO:0046872">
    <property type="term" value="F:metal ion binding"/>
    <property type="evidence" value="ECO:0007669"/>
    <property type="project" value="UniProtKB-KW"/>
</dbReference>
<dbReference type="EMBL" id="MIEK01000012">
    <property type="protein sequence ID" value="OEH83048.1"/>
    <property type="molecule type" value="Genomic_DNA"/>
</dbReference>
<comment type="pathway">
    <text evidence="3 12">Cofactor biosynthesis; tetrahydrofolate biosynthesis; 7,8-dihydrofolate from 2-amino-4-hydroxy-6-hydroxymethyl-7,8-dihydropteridine diphosphate and 4-aminobenzoate: step 1/2.</text>
</comment>
<evidence type="ECO:0000256" key="6">
    <source>
        <dbReference type="ARBA" id="ARBA00016919"/>
    </source>
</evidence>
<dbReference type="STRING" id="762845.BCR26_01900"/>
<keyword evidence="8 12" id="KW-0479">Metal-binding</keyword>
<evidence type="ECO:0000313" key="15">
    <source>
        <dbReference type="Proteomes" id="UP000095256"/>
    </source>
</evidence>
<gene>
    <name evidence="14" type="ORF">BCR26_01900</name>
</gene>
<evidence type="ECO:0000259" key="13">
    <source>
        <dbReference type="PROSITE" id="PS50972"/>
    </source>
</evidence>
<dbReference type="PANTHER" id="PTHR20941">
    <property type="entry name" value="FOLATE SYNTHESIS PROTEINS"/>
    <property type="match status" value="1"/>
</dbReference>
<evidence type="ECO:0000256" key="2">
    <source>
        <dbReference type="ARBA" id="ARBA00001946"/>
    </source>
</evidence>
<comment type="similarity">
    <text evidence="4 12">Belongs to the DHPS family.</text>
</comment>
<dbReference type="InterPro" id="IPR006390">
    <property type="entry name" value="DHP_synth_dom"/>
</dbReference>
<evidence type="ECO:0000313" key="14">
    <source>
        <dbReference type="EMBL" id="OEH83048.1"/>
    </source>
</evidence>
<accession>A0A1E5KYZ9</accession>
<keyword evidence="9 12" id="KW-0460">Magnesium</keyword>
<evidence type="ECO:0000256" key="5">
    <source>
        <dbReference type="ARBA" id="ARBA00012458"/>
    </source>
</evidence>
<dbReference type="InterPro" id="IPR011005">
    <property type="entry name" value="Dihydropteroate_synth-like_sf"/>
</dbReference>
<sequence length="265" mass="29720">MKTNPFFSENKTLVMGVLNVTPDSFSDGGHYVQVEEAVKRAQEMIAADVDIIDIGGQSTRPGYHEISAVEELQRILPVIKEIRQLTTTRISIDTYYPEVAEAALHEGATIINDIKGLDQSGMLEIAQKYPESGLILMHSRPRKPKLSVKEDVQQFYQEKAVLCESKGIEASRICFDPGIGFGKSLEENIHILQQPQEFRYQEYPLLYGVSRKRTIAALIDETDPLKRDFGSVAASLFVAQQGVEIVRVHEVKGMKDALAVWEQLK</sequence>
<dbReference type="PROSITE" id="PS50972">
    <property type="entry name" value="PTERIN_BINDING"/>
    <property type="match status" value="1"/>
</dbReference>
<evidence type="ECO:0000256" key="8">
    <source>
        <dbReference type="ARBA" id="ARBA00022723"/>
    </source>
</evidence>
<reference evidence="14 15" key="1">
    <citation type="submission" date="2016-09" db="EMBL/GenBank/DDBJ databases">
        <authorList>
            <person name="Capua I."/>
            <person name="De Benedictis P."/>
            <person name="Joannis T."/>
            <person name="Lombin L.H."/>
            <person name="Cattoli G."/>
        </authorList>
    </citation>
    <scope>NUCLEOTIDE SEQUENCE [LARGE SCALE GENOMIC DNA]</scope>
    <source>
        <strain evidence="14 15">LMG 25899</strain>
    </source>
</reference>
<evidence type="ECO:0000256" key="7">
    <source>
        <dbReference type="ARBA" id="ARBA00022679"/>
    </source>
</evidence>
<keyword evidence="15" id="KW-1185">Reference proteome</keyword>
<dbReference type="EC" id="2.5.1.15" evidence="5 12"/>
<evidence type="ECO:0000256" key="4">
    <source>
        <dbReference type="ARBA" id="ARBA00009503"/>
    </source>
</evidence>
<comment type="caution">
    <text evidence="14">The sequence shown here is derived from an EMBL/GenBank/DDBJ whole genome shotgun (WGS) entry which is preliminary data.</text>
</comment>
<keyword evidence="7 12" id="KW-0808">Transferase</keyword>
<dbReference type="GO" id="GO:0004156">
    <property type="term" value="F:dihydropteroate synthase activity"/>
    <property type="evidence" value="ECO:0007669"/>
    <property type="project" value="UniProtKB-EC"/>
</dbReference>
<evidence type="ECO:0000256" key="3">
    <source>
        <dbReference type="ARBA" id="ARBA00004763"/>
    </source>
</evidence>
<evidence type="ECO:0000256" key="11">
    <source>
        <dbReference type="ARBA" id="ARBA00030193"/>
    </source>
</evidence>
<dbReference type="UniPathway" id="UPA00077">
    <property type="reaction ID" value="UER00156"/>
</dbReference>
<evidence type="ECO:0000256" key="9">
    <source>
        <dbReference type="ARBA" id="ARBA00022842"/>
    </source>
</evidence>
<protein>
    <recommendedName>
        <fullName evidence="6 12">Dihydropteroate synthase</fullName>
        <shortName evidence="12">DHPS</shortName>
        <ecNumber evidence="5 12">2.5.1.15</ecNumber>
    </recommendedName>
    <alternativeName>
        <fullName evidence="11 12">Dihydropteroate pyrophosphorylase</fullName>
    </alternativeName>
</protein>
<keyword evidence="10 12" id="KW-0289">Folate biosynthesis</keyword>
<comment type="cofactor">
    <cofactor evidence="2 12">
        <name>Mg(2+)</name>
        <dbReference type="ChEBI" id="CHEBI:18420"/>
    </cofactor>
</comment>
<dbReference type="RefSeq" id="WP_069698003.1">
    <property type="nucleotide sequence ID" value="NZ_JAGGMA010000002.1"/>
</dbReference>
<organism evidence="14 15">
    <name type="scientific">Enterococcus rivorum</name>
    <dbReference type="NCBI Taxonomy" id="762845"/>
    <lineage>
        <taxon>Bacteria</taxon>
        <taxon>Bacillati</taxon>
        <taxon>Bacillota</taxon>
        <taxon>Bacilli</taxon>
        <taxon>Lactobacillales</taxon>
        <taxon>Enterococcaceae</taxon>
        <taxon>Enterococcus</taxon>
    </lineage>
</organism>
<dbReference type="SUPFAM" id="SSF51717">
    <property type="entry name" value="Dihydropteroate synthetase-like"/>
    <property type="match status" value="1"/>
</dbReference>
<evidence type="ECO:0000256" key="12">
    <source>
        <dbReference type="RuleBase" id="RU361205"/>
    </source>
</evidence>
<dbReference type="PANTHER" id="PTHR20941:SF1">
    <property type="entry name" value="FOLIC ACID SYNTHESIS PROTEIN FOL1"/>
    <property type="match status" value="1"/>
</dbReference>
<dbReference type="GO" id="GO:0046656">
    <property type="term" value="P:folic acid biosynthetic process"/>
    <property type="evidence" value="ECO:0007669"/>
    <property type="project" value="UniProtKB-KW"/>
</dbReference>
<dbReference type="InterPro" id="IPR045031">
    <property type="entry name" value="DHP_synth-like"/>
</dbReference>
<name>A0A1E5KYZ9_9ENTE</name>